<keyword evidence="4 5" id="KW-0472">Membrane</keyword>
<feature type="transmembrane region" description="Helical" evidence="5">
    <location>
        <begin position="110"/>
        <end position="131"/>
    </location>
</feature>
<dbReference type="Gene3D" id="1.20.1540.10">
    <property type="entry name" value="Rhomboid-like"/>
    <property type="match status" value="1"/>
</dbReference>
<gene>
    <name evidence="7" type="ORF">BOW53_12790</name>
</gene>
<feature type="transmembrane region" description="Helical" evidence="5">
    <location>
        <begin position="169"/>
        <end position="188"/>
    </location>
</feature>
<organism evidence="7 8">
    <name type="scientific">Solemya pervernicosa gill symbiont</name>
    <dbReference type="NCBI Taxonomy" id="642797"/>
    <lineage>
        <taxon>Bacteria</taxon>
        <taxon>Pseudomonadati</taxon>
        <taxon>Pseudomonadota</taxon>
        <taxon>Gammaproteobacteria</taxon>
        <taxon>sulfur-oxidizing symbionts</taxon>
    </lineage>
</organism>
<dbReference type="GO" id="GO:0016020">
    <property type="term" value="C:membrane"/>
    <property type="evidence" value="ECO:0007669"/>
    <property type="project" value="UniProtKB-SubCell"/>
</dbReference>
<dbReference type="NCBIfam" id="TIGR03902">
    <property type="entry name" value="rhom_GG_sort"/>
    <property type="match status" value="1"/>
</dbReference>
<keyword evidence="2 5" id="KW-0812">Transmembrane</keyword>
<dbReference type="RefSeq" id="WP_236725736.1">
    <property type="nucleotide sequence ID" value="NZ_MPRL01000058.1"/>
</dbReference>
<name>A0A1T2L273_9GAMM</name>
<evidence type="ECO:0000313" key="7">
    <source>
        <dbReference type="EMBL" id="OOZ39171.1"/>
    </source>
</evidence>
<dbReference type="Pfam" id="PF01694">
    <property type="entry name" value="Rhomboid"/>
    <property type="match status" value="1"/>
</dbReference>
<evidence type="ECO:0000256" key="3">
    <source>
        <dbReference type="ARBA" id="ARBA00022989"/>
    </source>
</evidence>
<dbReference type="InterPro" id="IPR022764">
    <property type="entry name" value="Peptidase_S54_rhomboid_dom"/>
</dbReference>
<evidence type="ECO:0000256" key="4">
    <source>
        <dbReference type="ARBA" id="ARBA00023136"/>
    </source>
</evidence>
<dbReference type="GO" id="GO:0004252">
    <property type="term" value="F:serine-type endopeptidase activity"/>
    <property type="evidence" value="ECO:0007669"/>
    <property type="project" value="InterPro"/>
</dbReference>
<sequence>MNQFPLKVIRRWQWALWVALPALMIALIGESAVELLRYDRGAILAGEWWRLISGHWVHLNIMHLLLNLAGLLLVAILFDRALPIRSWLLLVLLSAPLVSIALLQFDRELIHYVGLSGLLHGLFVAGALVSIGRMRVESMGLLLAIAAKLAWEQFNGATPGTAELVGGRVIVNAHLYGAISGLLLIGLLRRQTR</sequence>
<reference evidence="7 8" key="1">
    <citation type="submission" date="2016-11" db="EMBL/GenBank/DDBJ databases">
        <title>Mixed transmission modes and dynamic genome evolution in an obligate animal-bacterial symbiosis.</title>
        <authorList>
            <person name="Russell S.L."/>
            <person name="Corbett-Detig R.B."/>
            <person name="Cavanaugh C.M."/>
        </authorList>
    </citation>
    <scope>NUCLEOTIDE SEQUENCE [LARGE SCALE GENOMIC DNA]</scope>
    <source>
        <strain evidence="7">Sveles-Q1</strain>
    </source>
</reference>
<feature type="domain" description="Peptidase S54 rhomboid" evidence="6">
    <location>
        <begin position="46"/>
        <end position="190"/>
    </location>
</feature>
<dbReference type="EMBL" id="MPRL01000058">
    <property type="protein sequence ID" value="OOZ39171.1"/>
    <property type="molecule type" value="Genomic_DNA"/>
</dbReference>
<feature type="transmembrane region" description="Helical" evidence="5">
    <location>
        <begin position="84"/>
        <end position="103"/>
    </location>
</feature>
<evidence type="ECO:0000259" key="6">
    <source>
        <dbReference type="Pfam" id="PF01694"/>
    </source>
</evidence>
<keyword evidence="3 5" id="KW-1133">Transmembrane helix</keyword>
<keyword evidence="8" id="KW-1185">Reference proteome</keyword>
<evidence type="ECO:0000256" key="5">
    <source>
        <dbReference type="SAM" id="Phobius"/>
    </source>
</evidence>
<dbReference type="SUPFAM" id="SSF144091">
    <property type="entry name" value="Rhomboid-like"/>
    <property type="match status" value="1"/>
</dbReference>
<accession>A0A1T2L273</accession>
<feature type="transmembrane region" description="Helical" evidence="5">
    <location>
        <begin position="57"/>
        <end position="78"/>
    </location>
</feature>
<protein>
    <submittedName>
        <fullName evidence="7">Rhombosortase</fullName>
    </submittedName>
</protein>
<dbReference type="InterPro" id="IPR023826">
    <property type="entry name" value="Rhom-like_SP_proteobac"/>
</dbReference>
<dbReference type="PANTHER" id="PTHR43066">
    <property type="entry name" value="RHOMBOID-RELATED PROTEIN"/>
    <property type="match status" value="1"/>
</dbReference>
<feature type="transmembrane region" description="Helical" evidence="5">
    <location>
        <begin position="14"/>
        <end position="36"/>
    </location>
</feature>
<evidence type="ECO:0000256" key="2">
    <source>
        <dbReference type="ARBA" id="ARBA00022692"/>
    </source>
</evidence>
<evidence type="ECO:0000256" key="1">
    <source>
        <dbReference type="ARBA" id="ARBA00004141"/>
    </source>
</evidence>
<dbReference type="AlphaFoldDB" id="A0A1T2L273"/>
<dbReference type="InterPro" id="IPR035952">
    <property type="entry name" value="Rhomboid-like_sf"/>
</dbReference>
<comment type="subcellular location">
    <subcellularLocation>
        <location evidence="1">Membrane</location>
        <topology evidence="1">Multi-pass membrane protein</topology>
    </subcellularLocation>
</comment>
<proteinExistence type="predicted"/>
<evidence type="ECO:0000313" key="8">
    <source>
        <dbReference type="Proteomes" id="UP000191110"/>
    </source>
</evidence>
<dbReference type="Proteomes" id="UP000191110">
    <property type="component" value="Unassembled WGS sequence"/>
</dbReference>
<comment type="caution">
    <text evidence="7">The sequence shown here is derived from an EMBL/GenBank/DDBJ whole genome shotgun (WGS) entry which is preliminary data.</text>
</comment>